<gene>
    <name evidence="1" type="ORF">METZ01_LOCUS288948</name>
</gene>
<dbReference type="AlphaFoldDB" id="A0A382LGU8"/>
<feature type="non-terminal residue" evidence="1">
    <location>
        <position position="24"/>
    </location>
</feature>
<reference evidence="1" key="1">
    <citation type="submission" date="2018-05" db="EMBL/GenBank/DDBJ databases">
        <authorList>
            <person name="Lanie J.A."/>
            <person name="Ng W.-L."/>
            <person name="Kazmierczak K.M."/>
            <person name="Andrzejewski T.M."/>
            <person name="Davidsen T.M."/>
            <person name="Wayne K.J."/>
            <person name="Tettelin H."/>
            <person name="Glass J.I."/>
            <person name="Rusch D."/>
            <person name="Podicherti R."/>
            <person name="Tsui H.-C.T."/>
            <person name="Winkler M.E."/>
        </authorList>
    </citation>
    <scope>NUCLEOTIDE SEQUENCE</scope>
</reference>
<name>A0A382LGU8_9ZZZZ</name>
<protein>
    <submittedName>
        <fullName evidence="1">Uncharacterized protein</fullName>
    </submittedName>
</protein>
<dbReference type="EMBL" id="UINC01087063">
    <property type="protein sequence ID" value="SVC36094.1"/>
    <property type="molecule type" value="Genomic_DNA"/>
</dbReference>
<proteinExistence type="predicted"/>
<accession>A0A382LGU8</accession>
<evidence type="ECO:0000313" key="1">
    <source>
        <dbReference type="EMBL" id="SVC36094.1"/>
    </source>
</evidence>
<sequence length="24" mass="2758">MANKKNKKKINIKGFPGYDLHITV</sequence>
<organism evidence="1">
    <name type="scientific">marine metagenome</name>
    <dbReference type="NCBI Taxonomy" id="408172"/>
    <lineage>
        <taxon>unclassified sequences</taxon>
        <taxon>metagenomes</taxon>
        <taxon>ecological metagenomes</taxon>
    </lineage>
</organism>